<keyword evidence="6 10" id="KW-0408">Iron</keyword>
<dbReference type="Pfam" id="PF01265">
    <property type="entry name" value="Cyto_heme_lyase"/>
    <property type="match status" value="1"/>
</dbReference>
<dbReference type="EC" id="4.4.1.17" evidence="10"/>
<keyword evidence="9 10" id="KW-0456">Lyase</keyword>
<keyword evidence="7 10" id="KW-0496">Mitochondrion</keyword>
<evidence type="ECO:0000256" key="5">
    <source>
        <dbReference type="ARBA" id="ARBA00022792"/>
    </source>
</evidence>
<keyword evidence="4 10" id="KW-0479">Metal-binding</keyword>
<comment type="function">
    <text evidence="10">Lyase that catalyzes the covalent linking of the heme group to the cytochrome C apoprotein to produce the mature functional cytochrome.</text>
</comment>
<keyword evidence="5 10" id="KW-0999">Mitochondrion inner membrane</keyword>
<evidence type="ECO:0000256" key="9">
    <source>
        <dbReference type="ARBA" id="ARBA00023239"/>
    </source>
</evidence>
<evidence type="ECO:0000256" key="11">
    <source>
        <dbReference type="SAM" id="MobiDB-lite"/>
    </source>
</evidence>
<name>A0ABR1G8D6_AURAN</name>
<comment type="catalytic activity">
    <reaction evidence="10">
        <text>holo-[cytochrome c] = apo-[cytochrome c] + heme b</text>
        <dbReference type="Rhea" id="RHEA:22648"/>
        <dbReference type="Rhea" id="RHEA-COMP:10725"/>
        <dbReference type="Rhea" id="RHEA-COMP:10726"/>
        <dbReference type="ChEBI" id="CHEBI:29950"/>
        <dbReference type="ChEBI" id="CHEBI:60344"/>
        <dbReference type="ChEBI" id="CHEBI:83739"/>
        <dbReference type="EC" id="4.4.1.17"/>
    </reaction>
</comment>
<dbReference type="PANTHER" id="PTHR12743:SF8">
    <property type="entry name" value="PROTEIN HRI1"/>
    <property type="match status" value="1"/>
</dbReference>
<keyword evidence="3 10" id="KW-0349">Heme</keyword>
<evidence type="ECO:0000313" key="13">
    <source>
        <dbReference type="Proteomes" id="UP001363151"/>
    </source>
</evidence>
<dbReference type="InterPro" id="IPR000511">
    <property type="entry name" value="Holocyt_c/c1_synthase"/>
</dbReference>
<sequence length="382" mass="40689">MSVARLAASCAAAACASTTAARLAEIPSGCPMHADRQKGAKKPPSGCPMHAAAGGTDARNNMPAVAAQERAPGQESALSTERVESSIPTLDAGARWTYPSPQMFWNSLVRKGKVGGASEGDMDTVIAVHNSMNEATWAKILEWEALSDPGAAAAPRLARFTGRPTEHSPKAWLKQLFGHPKPFDRHDWIVVRGDGAEVRYVIDYYSDEAATARDETPKTMHDVGAVKSILLDVRPALDSPAALWHRVATMPLKRLRGELEPALPFFPSAGMGAPPVDDVQQLNAELVQVANDKIAKKCADNFQRLAACGDDEAACADAAIRLQHCVASVVCPEEAASFQAAAAEDPDKMEAAYEAMDRALDAFQRRAAAAAGGVRRNTPSER</sequence>
<keyword evidence="8 10" id="KW-0472">Membrane</keyword>
<evidence type="ECO:0000256" key="4">
    <source>
        <dbReference type="ARBA" id="ARBA00022723"/>
    </source>
</evidence>
<evidence type="ECO:0000256" key="8">
    <source>
        <dbReference type="ARBA" id="ARBA00023136"/>
    </source>
</evidence>
<dbReference type="Proteomes" id="UP001363151">
    <property type="component" value="Unassembled WGS sequence"/>
</dbReference>
<comment type="similarity">
    <text evidence="2 10">Belongs to the cytochrome c-type heme lyase family.</text>
</comment>
<evidence type="ECO:0000256" key="1">
    <source>
        <dbReference type="ARBA" id="ARBA00004273"/>
    </source>
</evidence>
<keyword evidence="13" id="KW-1185">Reference proteome</keyword>
<gene>
    <name evidence="12" type="primary">HCCS</name>
    <name evidence="12" type="ORF">SO694_0031001</name>
</gene>
<dbReference type="PROSITE" id="PS00822">
    <property type="entry name" value="CYTO_HEME_LYASE_2"/>
    <property type="match status" value="1"/>
</dbReference>
<organism evidence="12 13">
    <name type="scientific">Aureococcus anophagefferens</name>
    <name type="common">Harmful bloom alga</name>
    <dbReference type="NCBI Taxonomy" id="44056"/>
    <lineage>
        <taxon>Eukaryota</taxon>
        <taxon>Sar</taxon>
        <taxon>Stramenopiles</taxon>
        <taxon>Ochrophyta</taxon>
        <taxon>Pelagophyceae</taxon>
        <taxon>Pelagomonadales</taxon>
        <taxon>Pelagomonadaceae</taxon>
        <taxon>Aureococcus</taxon>
    </lineage>
</organism>
<reference evidence="12 13" key="1">
    <citation type="submission" date="2024-03" db="EMBL/GenBank/DDBJ databases">
        <title>Aureococcus anophagefferens CCMP1851 and Kratosvirus quantuckense: Draft genome of a second virus-susceptible host strain in the model system.</title>
        <authorList>
            <person name="Chase E."/>
            <person name="Truchon A.R."/>
            <person name="Schepens W."/>
            <person name="Wilhelm S.W."/>
        </authorList>
    </citation>
    <scope>NUCLEOTIDE SEQUENCE [LARGE SCALE GENOMIC DNA]</scope>
    <source>
        <strain evidence="12 13">CCMP1851</strain>
    </source>
</reference>
<evidence type="ECO:0000256" key="6">
    <source>
        <dbReference type="ARBA" id="ARBA00023004"/>
    </source>
</evidence>
<protein>
    <recommendedName>
        <fullName evidence="10">Holocytochrome c-type synthase</fullName>
        <ecNumber evidence="10">4.4.1.17</ecNumber>
    </recommendedName>
</protein>
<feature type="region of interest" description="Disordered" evidence="11">
    <location>
        <begin position="33"/>
        <end position="86"/>
    </location>
</feature>
<comment type="caution">
    <text evidence="12">The sequence shown here is derived from an EMBL/GenBank/DDBJ whole genome shotgun (WGS) entry which is preliminary data.</text>
</comment>
<dbReference type="PANTHER" id="PTHR12743">
    <property type="entry name" value="CYTOCHROME C1 HEME LYASE"/>
    <property type="match status" value="1"/>
</dbReference>
<dbReference type="EMBL" id="JBBJCI010000049">
    <property type="protein sequence ID" value="KAK7249570.1"/>
    <property type="molecule type" value="Genomic_DNA"/>
</dbReference>
<accession>A0ABR1G8D6</accession>
<evidence type="ECO:0000256" key="2">
    <source>
        <dbReference type="ARBA" id="ARBA00007255"/>
    </source>
</evidence>
<proteinExistence type="inferred from homology"/>
<evidence type="ECO:0000313" key="12">
    <source>
        <dbReference type="EMBL" id="KAK7249570.1"/>
    </source>
</evidence>
<comment type="subcellular location">
    <subcellularLocation>
        <location evidence="1 10">Mitochondrion inner membrane</location>
    </subcellularLocation>
</comment>
<evidence type="ECO:0000256" key="10">
    <source>
        <dbReference type="RuleBase" id="RU363130"/>
    </source>
</evidence>
<evidence type="ECO:0000256" key="7">
    <source>
        <dbReference type="ARBA" id="ARBA00023128"/>
    </source>
</evidence>
<evidence type="ECO:0000256" key="3">
    <source>
        <dbReference type="ARBA" id="ARBA00022617"/>
    </source>
</evidence>